<reference evidence="1" key="1">
    <citation type="submission" date="2021-02" db="EMBL/GenBank/DDBJ databases">
        <authorList>
            <person name="Nowell W R."/>
        </authorList>
    </citation>
    <scope>NUCLEOTIDE SEQUENCE</scope>
</reference>
<evidence type="ECO:0000313" key="1">
    <source>
        <dbReference type="EMBL" id="CAF5040721.1"/>
    </source>
</evidence>
<protein>
    <submittedName>
        <fullName evidence="1">Uncharacterized protein</fullName>
    </submittedName>
</protein>
<proteinExistence type="predicted"/>
<organism evidence="1 2">
    <name type="scientific">Rotaria socialis</name>
    <dbReference type="NCBI Taxonomy" id="392032"/>
    <lineage>
        <taxon>Eukaryota</taxon>
        <taxon>Metazoa</taxon>
        <taxon>Spiralia</taxon>
        <taxon>Gnathifera</taxon>
        <taxon>Rotifera</taxon>
        <taxon>Eurotatoria</taxon>
        <taxon>Bdelloidea</taxon>
        <taxon>Philodinida</taxon>
        <taxon>Philodinidae</taxon>
        <taxon>Rotaria</taxon>
    </lineage>
</organism>
<feature type="non-terminal residue" evidence="1">
    <location>
        <position position="90"/>
    </location>
</feature>
<accession>A0A822CDE8</accession>
<sequence length="90" mass="10290">MPISLNKLSNENLLKNTLDNDHTADDNEILTLINLLILRVECLNNDSTVVNVTNTKTKSSTIRKIDQNLIEYLYFLFNKFVEDESDSSTP</sequence>
<dbReference type="EMBL" id="CAJOBR010046814">
    <property type="protein sequence ID" value="CAF5040721.1"/>
    <property type="molecule type" value="Genomic_DNA"/>
</dbReference>
<comment type="caution">
    <text evidence="1">The sequence shown here is derived from an EMBL/GenBank/DDBJ whole genome shotgun (WGS) entry which is preliminary data.</text>
</comment>
<name>A0A822CDE8_9BILA</name>
<dbReference type="AlphaFoldDB" id="A0A822CDE8"/>
<dbReference type="Proteomes" id="UP000663848">
    <property type="component" value="Unassembled WGS sequence"/>
</dbReference>
<evidence type="ECO:0000313" key="2">
    <source>
        <dbReference type="Proteomes" id="UP000663848"/>
    </source>
</evidence>
<gene>
    <name evidence="1" type="ORF">QYT958_LOCUS41373</name>
</gene>